<name>A0ABZ3FNQ3_9ACTN</name>
<evidence type="ECO:0000313" key="1">
    <source>
        <dbReference type="EMBL" id="XAN06744.1"/>
    </source>
</evidence>
<protein>
    <recommendedName>
        <fullName evidence="3">Acyl-CoA carboxylase subunit epsilon</fullName>
    </recommendedName>
</protein>
<dbReference type="RefSeq" id="WP_425308173.1">
    <property type="nucleotide sequence ID" value="NZ_CP154795.1"/>
</dbReference>
<dbReference type="EMBL" id="CP154795">
    <property type="protein sequence ID" value="XAN06744.1"/>
    <property type="molecule type" value="Genomic_DNA"/>
</dbReference>
<sequence length="87" mass="9453">MTSEPTLAEVTDLLRALGDRLDSIEGRLAELEAAREIPEEDLLAISAAVAAFLGHRAKIRAIHFSRPGAWAQHGRQAVQSRAVSPLR</sequence>
<reference evidence="1 2" key="1">
    <citation type="submission" date="2024-04" db="EMBL/GenBank/DDBJ databases">
        <title>Isolation of an actinomycete strain from pig manure.</title>
        <authorList>
            <person name="Gong T."/>
            <person name="Yu Z."/>
            <person name="An M."/>
            <person name="Wei C."/>
            <person name="Yang W."/>
            <person name="Liu L."/>
        </authorList>
    </citation>
    <scope>NUCLEOTIDE SEQUENCE [LARGE SCALE GENOMIC DNA]</scope>
    <source>
        <strain evidence="1 2">ZF39</strain>
    </source>
</reference>
<evidence type="ECO:0008006" key="3">
    <source>
        <dbReference type="Google" id="ProtNLM"/>
    </source>
</evidence>
<keyword evidence="2" id="KW-1185">Reference proteome</keyword>
<proteinExistence type="predicted"/>
<organism evidence="1 2">
    <name type="scientific">Ammonicoccus fulvus</name>
    <dbReference type="NCBI Taxonomy" id="3138240"/>
    <lineage>
        <taxon>Bacteria</taxon>
        <taxon>Bacillati</taxon>
        <taxon>Actinomycetota</taxon>
        <taxon>Actinomycetes</taxon>
        <taxon>Propionibacteriales</taxon>
        <taxon>Propionibacteriaceae</taxon>
        <taxon>Ammonicoccus</taxon>
    </lineage>
</organism>
<dbReference type="Proteomes" id="UP001442841">
    <property type="component" value="Chromosome"/>
</dbReference>
<accession>A0ABZ3FNQ3</accession>
<gene>
    <name evidence="1" type="ORF">AADG42_05280</name>
</gene>
<evidence type="ECO:0000313" key="2">
    <source>
        <dbReference type="Proteomes" id="UP001442841"/>
    </source>
</evidence>